<evidence type="ECO:0000313" key="4">
    <source>
        <dbReference type="Proteomes" id="UP000011885"/>
    </source>
</evidence>
<reference evidence="3 4" key="1">
    <citation type="journal article" date="2013" name="Mar. Genomics">
        <title>Expression of sulfatases in Rhodopirellula baltica and the diversity of sulfatases in the genus Rhodopirellula.</title>
        <authorList>
            <person name="Wegner C.E."/>
            <person name="Richter-Heitmann T."/>
            <person name="Klindworth A."/>
            <person name="Klockow C."/>
            <person name="Richter M."/>
            <person name="Achstetter T."/>
            <person name="Glockner F.O."/>
            <person name="Harder J."/>
        </authorList>
    </citation>
    <scope>NUCLEOTIDE SEQUENCE [LARGE SCALE GENOMIC DNA]</scope>
    <source>
        <strain evidence="3 4">SM41</strain>
    </source>
</reference>
<sequence>MVDSIMQINPVFPDYTRILMKNNMKTKWKMLALTALLSAGTTAANAADNGYESELGEDAYYADSSDYVADLYNEDSPQSSVGDQQYEANYEESAEEAQH</sequence>
<dbReference type="AlphaFoldDB" id="M5TVV2"/>
<feature type="chain" id="PRO_5004072946" evidence="2">
    <location>
        <begin position="47"/>
        <end position="99"/>
    </location>
</feature>
<name>M5TVV2_9BACT</name>
<feature type="region of interest" description="Disordered" evidence="1">
    <location>
        <begin position="72"/>
        <end position="99"/>
    </location>
</feature>
<evidence type="ECO:0000256" key="1">
    <source>
        <dbReference type="SAM" id="MobiDB-lite"/>
    </source>
</evidence>
<feature type="compositionally biased region" description="Acidic residues" evidence="1">
    <location>
        <begin position="89"/>
        <end position="99"/>
    </location>
</feature>
<keyword evidence="2" id="KW-0732">Signal</keyword>
<feature type="signal peptide" evidence="2">
    <location>
        <begin position="1"/>
        <end position="46"/>
    </location>
</feature>
<keyword evidence="4" id="KW-1185">Reference proteome</keyword>
<proteinExistence type="predicted"/>
<organism evidence="3 4">
    <name type="scientific">Rhodopirellula sallentina SM41</name>
    <dbReference type="NCBI Taxonomy" id="1263870"/>
    <lineage>
        <taxon>Bacteria</taxon>
        <taxon>Pseudomonadati</taxon>
        <taxon>Planctomycetota</taxon>
        <taxon>Planctomycetia</taxon>
        <taxon>Pirellulales</taxon>
        <taxon>Pirellulaceae</taxon>
        <taxon>Rhodopirellula</taxon>
    </lineage>
</organism>
<gene>
    <name evidence="3" type="ORF">RSSM_05219</name>
</gene>
<comment type="caution">
    <text evidence="3">The sequence shown here is derived from an EMBL/GenBank/DDBJ whole genome shotgun (WGS) entry which is preliminary data.</text>
</comment>
<feature type="non-terminal residue" evidence="3">
    <location>
        <position position="99"/>
    </location>
</feature>
<dbReference type="Proteomes" id="UP000011885">
    <property type="component" value="Unassembled WGS sequence"/>
</dbReference>
<accession>M5TVV2</accession>
<evidence type="ECO:0000313" key="3">
    <source>
        <dbReference type="EMBL" id="EMI53337.1"/>
    </source>
</evidence>
<dbReference type="EMBL" id="ANOH01000362">
    <property type="protein sequence ID" value="EMI53337.1"/>
    <property type="molecule type" value="Genomic_DNA"/>
</dbReference>
<protein>
    <submittedName>
        <fullName evidence="3">Secreted protein</fullName>
    </submittedName>
</protein>
<evidence type="ECO:0000256" key="2">
    <source>
        <dbReference type="SAM" id="SignalP"/>
    </source>
</evidence>